<dbReference type="SUPFAM" id="SSF75304">
    <property type="entry name" value="Amidase signature (AS) enzymes"/>
    <property type="match status" value="1"/>
</dbReference>
<dbReference type="PANTHER" id="PTHR11895">
    <property type="entry name" value="TRANSAMIDASE"/>
    <property type="match status" value="1"/>
</dbReference>
<evidence type="ECO:0000313" key="3">
    <source>
        <dbReference type="EMBL" id="MBF2717660.1"/>
    </source>
</evidence>
<dbReference type="Gene3D" id="3.90.1300.10">
    <property type="entry name" value="Amidase signature (AS) domain"/>
    <property type="match status" value="1"/>
</dbReference>
<comment type="similarity">
    <text evidence="1">Belongs to the amidase family.</text>
</comment>
<accession>A0AAE2RIX2</accession>
<feature type="domain" description="Amidase" evidence="2">
    <location>
        <begin position="79"/>
        <end position="429"/>
    </location>
</feature>
<reference evidence="3" key="1">
    <citation type="submission" date="2020-11" db="EMBL/GenBank/DDBJ databases">
        <title>Agrobacterium vitis strain K377 genome.</title>
        <authorList>
            <person name="Xi H."/>
        </authorList>
    </citation>
    <scope>NUCLEOTIDE SEQUENCE</scope>
    <source>
        <strain evidence="3">K377</strain>
    </source>
</reference>
<gene>
    <name evidence="3" type="ORF">IEI95_025980</name>
</gene>
<evidence type="ECO:0000256" key="1">
    <source>
        <dbReference type="ARBA" id="ARBA00009199"/>
    </source>
</evidence>
<dbReference type="InterPro" id="IPR000120">
    <property type="entry name" value="Amidase"/>
</dbReference>
<dbReference type="Proteomes" id="UP000655037">
    <property type="component" value="Unassembled WGS sequence"/>
</dbReference>
<dbReference type="Pfam" id="PF01425">
    <property type="entry name" value="Amidase"/>
    <property type="match status" value="1"/>
</dbReference>
<evidence type="ECO:0000259" key="2">
    <source>
        <dbReference type="Pfam" id="PF01425"/>
    </source>
</evidence>
<proteinExistence type="inferred from homology"/>
<sequence>MVVRGIPPLRNISAERRHLSPFAPLAVRAQVTSHSAYLRENWSRLFNEYVSVVNSKVSALIGTIESHTHSDDGETSASYKDLIAVKRLESRFGSKTISAIPDASASIVIAFEKAGIYTQGKARTTEFGVGNNFSDCVNPLFPLFSPGGSSNGSAAAVASGISDVSFGTDAAGSVRRPASFCGAVALVFGESEEYKRGVVPVSSSLERIGAVARTVDDMLYLWDRHDLSKIYSQQSAEVEKISLAAPYLPKQIDDEIAQSFEDYVAQIRSAGVSVERFDWEIWPQRHLGWKMIAYELNRFFEEHKETFPLNQLRPSTRQTIESGGCISFNEYQDARDSRNILVLEVERLFASSGFSGVLLPVDPYPVSRIPVQSTQHMLPLNSSDRFDPWNYMIIANLCNLSAISYPYRVSSRGFPMAVQIFARAQREVGVMKTAKVLSDLLPSWIETHELNARRQFFDEAALYVTAKHNGRAI</sequence>
<organism evidence="3 4">
    <name type="scientific">Agrobacterium vitis</name>
    <name type="common">Rhizobium vitis</name>
    <dbReference type="NCBI Taxonomy" id="373"/>
    <lineage>
        <taxon>Bacteria</taxon>
        <taxon>Pseudomonadati</taxon>
        <taxon>Pseudomonadota</taxon>
        <taxon>Alphaproteobacteria</taxon>
        <taxon>Hyphomicrobiales</taxon>
        <taxon>Rhizobiaceae</taxon>
        <taxon>Rhizobium/Agrobacterium group</taxon>
        <taxon>Agrobacterium</taxon>
    </lineage>
</organism>
<dbReference type="InterPro" id="IPR023631">
    <property type="entry name" value="Amidase_dom"/>
</dbReference>
<comment type="caution">
    <text evidence="3">The sequence shown here is derived from an EMBL/GenBank/DDBJ whole genome shotgun (WGS) entry which is preliminary data.</text>
</comment>
<evidence type="ECO:0000313" key="4">
    <source>
        <dbReference type="Proteomes" id="UP000655037"/>
    </source>
</evidence>
<name>A0AAE2RIX2_AGRVI</name>
<dbReference type="EMBL" id="JACXXJ020000005">
    <property type="protein sequence ID" value="MBF2717660.1"/>
    <property type="molecule type" value="Genomic_DNA"/>
</dbReference>
<dbReference type="AlphaFoldDB" id="A0AAE2RIX2"/>
<dbReference type="InterPro" id="IPR036928">
    <property type="entry name" value="AS_sf"/>
</dbReference>
<protein>
    <submittedName>
        <fullName evidence="3">Amidase</fullName>
    </submittedName>
</protein>
<dbReference type="GO" id="GO:0003824">
    <property type="term" value="F:catalytic activity"/>
    <property type="evidence" value="ECO:0007669"/>
    <property type="project" value="InterPro"/>
</dbReference>
<dbReference type="PANTHER" id="PTHR11895:SF7">
    <property type="entry name" value="GLUTAMYL-TRNA(GLN) AMIDOTRANSFERASE SUBUNIT A, MITOCHONDRIAL"/>
    <property type="match status" value="1"/>
</dbReference>